<dbReference type="OrthoDB" id="1117699at2"/>
<name>A0A5J4FU55_9FLAO</name>
<accession>A0A5J4FU55</accession>
<feature type="chain" id="PRO_5023898167" evidence="1">
    <location>
        <begin position="21"/>
        <end position="191"/>
    </location>
</feature>
<evidence type="ECO:0000313" key="3">
    <source>
        <dbReference type="Proteomes" id="UP000326994"/>
    </source>
</evidence>
<feature type="signal peptide" evidence="1">
    <location>
        <begin position="1"/>
        <end position="20"/>
    </location>
</feature>
<keyword evidence="3" id="KW-1185">Reference proteome</keyword>
<comment type="caution">
    <text evidence="2">The sequence shown here is derived from an EMBL/GenBank/DDBJ whole genome shotgun (WGS) entry which is preliminary data.</text>
</comment>
<proteinExistence type="predicted"/>
<dbReference type="AlphaFoldDB" id="A0A5J4FU55"/>
<reference evidence="2 3" key="1">
    <citation type="submission" date="2019-08" db="EMBL/GenBank/DDBJ databases">
        <title>Ulvibacter marinistellae sp. nov., isolated from a starfish, Patiria pectinifera.</title>
        <authorList>
            <person name="Kawano K."/>
            <person name="Ushijima N."/>
            <person name="Kihara M."/>
            <person name="Itoh H."/>
        </authorList>
    </citation>
    <scope>NUCLEOTIDE SEQUENCE [LARGE SCALE GENOMIC DNA]</scope>
    <source>
        <strain evidence="2 3">KK4</strain>
    </source>
</reference>
<dbReference type="Proteomes" id="UP000326994">
    <property type="component" value="Unassembled WGS sequence"/>
</dbReference>
<dbReference type="RefSeq" id="WP_151893275.1">
    <property type="nucleotide sequence ID" value="NZ_BKCF01000001.1"/>
</dbReference>
<evidence type="ECO:0000313" key="2">
    <source>
        <dbReference type="EMBL" id="GEQ85350.1"/>
    </source>
</evidence>
<evidence type="ECO:0000256" key="1">
    <source>
        <dbReference type="SAM" id="SignalP"/>
    </source>
</evidence>
<dbReference type="EMBL" id="BKCF01000001">
    <property type="protein sequence ID" value="GEQ85350.1"/>
    <property type="molecule type" value="Genomic_DNA"/>
</dbReference>
<organism evidence="2 3">
    <name type="scientific">Patiriisocius marinistellae</name>
    <dbReference type="NCBI Taxonomy" id="2494560"/>
    <lineage>
        <taxon>Bacteria</taxon>
        <taxon>Pseudomonadati</taxon>
        <taxon>Bacteroidota</taxon>
        <taxon>Flavobacteriia</taxon>
        <taxon>Flavobacteriales</taxon>
        <taxon>Flavobacteriaceae</taxon>
        <taxon>Patiriisocius</taxon>
    </lineage>
</organism>
<sequence length="191" mass="22315">MLNLKLTISIILFTAFNMVAQMDVNDDRLYLKDGTVLIGDVKMNSNRTTIFENPEGEPKKFKNDKIDKVVFYKNGKRNTFKSIYFKKSGKYQYLKLELVGNLTLYSKYIIYGPSGIPNAQHSGDTIYYYVRPNETELKKLKLDGFARMGINRKKSMKFFRDCPLLVSKIKNKEIEDITIKKMVHFYNNNCE</sequence>
<protein>
    <submittedName>
        <fullName evidence="2">Uncharacterized protein</fullName>
    </submittedName>
</protein>
<keyword evidence="1" id="KW-0732">Signal</keyword>
<gene>
    <name evidence="2" type="ORF">ULMS_08580</name>
</gene>